<feature type="domain" description="YTH" evidence="2">
    <location>
        <begin position="445"/>
        <end position="644"/>
    </location>
</feature>
<evidence type="ECO:0000313" key="4">
    <source>
        <dbReference type="Proteomes" id="UP001175261"/>
    </source>
</evidence>
<dbReference type="EMBL" id="JAPDFR010000001">
    <property type="protein sequence ID" value="KAK0392330.1"/>
    <property type="molecule type" value="Genomic_DNA"/>
</dbReference>
<evidence type="ECO:0000256" key="1">
    <source>
        <dbReference type="SAM" id="MobiDB-lite"/>
    </source>
</evidence>
<sequence length="677" mass="73244">MQKDRHFRTPTSLIPFPGFSLQRLPGLLCELQTFSQQIRSQPALFLRNVSRSPRDFRQMGDFSALEDGGIPSNIKPQLPHDASGGLSPLTADGRTASSNGGQHGRQKGVQIAFSNQLDLTSPSANNRLSAYNMAPMTNALPAAGYRAGHYILASEAQYQHSGSSPSMMQQMSHMNQYGGHQPMGVAEQNVYGQQPMQYYNPGQMPSAPGTGHVPSRQAFHYYQPQVTLNPASSGFYYGHGAQYTGQGHAVMGQMGGQFGSQGSMGADQRYTHSMMDNQSQISTGQSRPPPGHTSEGRQNAVRGPPRKPRQSGHAIWIGNLPPQTDLMSLVHHVCKEAPGLQSLFLISKSNCAFANYKDEATCVAAQQKIHDSKFHSVRLVSRLRKSTVENASGTTAPTGPASTTSAPLSPPTGPVDKSPSSDLNTEAASPATKSSPSGSGTPLQDKFFILKSLTIEDLELSVRTGIWATQAHNEESLNGAFKTVENVYLVFSANKSGEYFGYARMLSEINKDPAAAIEFAPTTQAASGIDGPKAIPTENTEFAPRGKIIDDSARGTIFWEVERDESDTESDAGSEVSSLHDNPAGEGGKTWGKPFKLEWLSTSRLPFYRTRGLRNPWNSNREVKIARDGTELEPAVGRRLIGLFNRIQSPGPMGTGLRPPMGHMPPGHPQMTPFGQH</sequence>
<name>A0AA39LCQ6_SARSR</name>
<dbReference type="Pfam" id="PF04146">
    <property type="entry name" value="YTH"/>
    <property type="match status" value="1"/>
</dbReference>
<protein>
    <recommendedName>
        <fullName evidence="2">YTH domain-containing protein</fullName>
    </recommendedName>
</protein>
<dbReference type="InterPro" id="IPR035979">
    <property type="entry name" value="RBD_domain_sf"/>
</dbReference>
<reference evidence="3" key="1">
    <citation type="submission" date="2022-10" db="EMBL/GenBank/DDBJ databases">
        <title>Determination and structural analysis of whole genome sequence of Sarocladium strictum F4-1.</title>
        <authorList>
            <person name="Hu L."/>
            <person name="Jiang Y."/>
        </authorList>
    </citation>
    <scope>NUCLEOTIDE SEQUENCE</scope>
    <source>
        <strain evidence="3">F4-1</strain>
    </source>
</reference>
<dbReference type="PROSITE" id="PS50882">
    <property type="entry name" value="YTH"/>
    <property type="match status" value="1"/>
</dbReference>
<evidence type="ECO:0000259" key="2">
    <source>
        <dbReference type="PROSITE" id="PS50882"/>
    </source>
</evidence>
<feature type="compositionally biased region" description="Polar residues" evidence="1">
    <location>
        <begin position="418"/>
        <end position="440"/>
    </location>
</feature>
<dbReference type="Gene3D" id="3.30.70.330">
    <property type="match status" value="1"/>
</dbReference>
<feature type="compositionally biased region" description="Low complexity" evidence="1">
    <location>
        <begin position="391"/>
        <end position="407"/>
    </location>
</feature>
<dbReference type="AlphaFoldDB" id="A0AA39LCQ6"/>
<feature type="region of interest" description="Disordered" evidence="1">
    <location>
        <begin position="74"/>
        <end position="105"/>
    </location>
</feature>
<dbReference type="GO" id="GO:0005654">
    <property type="term" value="C:nucleoplasm"/>
    <property type="evidence" value="ECO:0007669"/>
    <property type="project" value="TreeGrafter"/>
</dbReference>
<dbReference type="CDD" id="cd21134">
    <property type="entry name" value="YTH"/>
    <property type="match status" value="1"/>
</dbReference>
<organism evidence="3 4">
    <name type="scientific">Sarocladium strictum</name>
    <name type="common">Black bundle disease fungus</name>
    <name type="synonym">Acremonium strictum</name>
    <dbReference type="NCBI Taxonomy" id="5046"/>
    <lineage>
        <taxon>Eukaryota</taxon>
        <taxon>Fungi</taxon>
        <taxon>Dikarya</taxon>
        <taxon>Ascomycota</taxon>
        <taxon>Pezizomycotina</taxon>
        <taxon>Sordariomycetes</taxon>
        <taxon>Hypocreomycetidae</taxon>
        <taxon>Hypocreales</taxon>
        <taxon>Sarocladiaceae</taxon>
        <taxon>Sarocladium</taxon>
    </lineage>
</organism>
<dbReference type="InterPro" id="IPR007275">
    <property type="entry name" value="YTH_domain"/>
</dbReference>
<dbReference type="GO" id="GO:0003729">
    <property type="term" value="F:mRNA binding"/>
    <property type="evidence" value="ECO:0007669"/>
    <property type="project" value="TreeGrafter"/>
</dbReference>
<feature type="region of interest" description="Disordered" evidence="1">
    <location>
        <begin position="563"/>
        <end position="591"/>
    </location>
</feature>
<dbReference type="GO" id="GO:1990247">
    <property type="term" value="F:N6-methyladenosine-containing RNA reader activity"/>
    <property type="evidence" value="ECO:0007669"/>
    <property type="project" value="TreeGrafter"/>
</dbReference>
<comment type="caution">
    <text evidence="3">The sequence shown here is derived from an EMBL/GenBank/DDBJ whole genome shotgun (WGS) entry which is preliminary data.</text>
</comment>
<feature type="region of interest" description="Disordered" evidence="1">
    <location>
        <begin position="385"/>
        <end position="440"/>
    </location>
</feature>
<dbReference type="PANTHER" id="PTHR12357:SF3">
    <property type="entry name" value="YTH DOMAIN-CONTAINING PROTEIN 1"/>
    <property type="match status" value="1"/>
</dbReference>
<dbReference type="SUPFAM" id="SSF54928">
    <property type="entry name" value="RNA-binding domain, RBD"/>
    <property type="match status" value="1"/>
</dbReference>
<gene>
    <name evidence="3" type="ORF">NLU13_1826</name>
</gene>
<dbReference type="InterPro" id="IPR045168">
    <property type="entry name" value="YTH_prot"/>
</dbReference>
<dbReference type="GO" id="GO:0000381">
    <property type="term" value="P:regulation of alternative mRNA splicing, via spliceosome"/>
    <property type="evidence" value="ECO:0007669"/>
    <property type="project" value="TreeGrafter"/>
</dbReference>
<keyword evidence="4" id="KW-1185">Reference proteome</keyword>
<dbReference type="InterPro" id="IPR057720">
    <property type="entry name" value="RRM_YTH1"/>
</dbReference>
<evidence type="ECO:0000313" key="3">
    <source>
        <dbReference type="EMBL" id="KAK0392330.1"/>
    </source>
</evidence>
<dbReference type="CDD" id="cd00590">
    <property type="entry name" value="RRM_SF"/>
    <property type="match status" value="1"/>
</dbReference>
<feature type="compositionally biased region" description="Polar residues" evidence="1">
    <location>
        <begin position="277"/>
        <end position="286"/>
    </location>
</feature>
<dbReference type="GO" id="GO:0000398">
    <property type="term" value="P:mRNA splicing, via spliceosome"/>
    <property type="evidence" value="ECO:0007669"/>
    <property type="project" value="TreeGrafter"/>
</dbReference>
<proteinExistence type="predicted"/>
<feature type="compositionally biased region" description="Acidic residues" evidence="1">
    <location>
        <begin position="563"/>
        <end position="572"/>
    </location>
</feature>
<dbReference type="Proteomes" id="UP001175261">
    <property type="component" value="Unassembled WGS sequence"/>
</dbReference>
<dbReference type="Pfam" id="PF25701">
    <property type="entry name" value="RRM_YTH1"/>
    <property type="match status" value="1"/>
</dbReference>
<dbReference type="InterPro" id="IPR012677">
    <property type="entry name" value="Nucleotide-bd_a/b_plait_sf"/>
</dbReference>
<dbReference type="PANTHER" id="PTHR12357">
    <property type="entry name" value="YTH YT521-B HOMOLOGY DOMAIN-CONTAINING"/>
    <property type="match status" value="1"/>
</dbReference>
<feature type="region of interest" description="Disordered" evidence="1">
    <location>
        <begin position="277"/>
        <end position="313"/>
    </location>
</feature>
<accession>A0AA39LCQ6</accession>
<dbReference type="Gene3D" id="3.10.590.10">
    <property type="entry name" value="ph1033 like domains"/>
    <property type="match status" value="1"/>
</dbReference>